<keyword evidence="13" id="KW-0492">Microsome</keyword>
<dbReference type="InterPro" id="IPR020946">
    <property type="entry name" value="Flavin_mOase-like"/>
</dbReference>
<evidence type="ECO:0000256" key="8">
    <source>
        <dbReference type="ARBA" id="ARBA00022553"/>
    </source>
</evidence>
<comment type="catalytic activity">
    <reaction evidence="28">
        <text>hexan-3-one + NADPH + O2 + H(+) = ethyl butanoate + NADP(+) + H2O</text>
        <dbReference type="Rhea" id="RHEA:54844"/>
        <dbReference type="ChEBI" id="CHEBI:15377"/>
        <dbReference type="ChEBI" id="CHEBI:15378"/>
        <dbReference type="ChEBI" id="CHEBI:15379"/>
        <dbReference type="ChEBI" id="CHEBI:57783"/>
        <dbReference type="ChEBI" id="CHEBI:58349"/>
        <dbReference type="ChEBI" id="CHEBI:88764"/>
        <dbReference type="ChEBI" id="CHEBI:89891"/>
    </reaction>
    <physiologicalReaction direction="left-to-right" evidence="28">
        <dbReference type="Rhea" id="RHEA:54845"/>
    </physiologicalReaction>
</comment>
<comment type="function">
    <text evidence="23">Acts as a Baeyer-Villiger monooxygenase on a broad range of substrates. Catalyzes the insertion of an oxygen atom into a carbon-carbon bond adjacent to a carbonyl, which converts ketones to esters. Active on diverse carbonyl compounds, whereas soft nucleophiles are mostly non- or poorly reactive. In contrast with other forms of FMO it is non- or poorly active on 'classical' substrates such as drugs, pesticides, and dietary components containing soft nucleophilic heteroatoms. Able to oxidize drug molecules bearing a carbonyl group on an aliphatic chain, such as nabumetone and pentoxifylline. Also, in the absence of substrates, shows slow but yet significant NADPH oxidase activity. Acts as a positive modulator of cholesterol biosynthesis as well as glucose homeostasis, promoting metabolic aging via pleiotropic effects.</text>
</comment>
<keyword evidence="10" id="KW-0812">Transmembrane</keyword>
<evidence type="ECO:0000256" key="24">
    <source>
        <dbReference type="ARBA" id="ARBA00047426"/>
    </source>
</evidence>
<dbReference type="AlphaFoldDB" id="A0A6J7FCU3"/>
<name>A0A6J7FCU3_9ZZZZ</name>
<evidence type="ECO:0000256" key="16">
    <source>
        <dbReference type="ARBA" id="ARBA00023002"/>
    </source>
</evidence>
<dbReference type="GO" id="GO:0005789">
    <property type="term" value="C:endoplasmic reticulum membrane"/>
    <property type="evidence" value="ECO:0007669"/>
    <property type="project" value="UniProtKB-SubCell"/>
</dbReference>
<dbReference type="Gene3D" id="3.50.50.60">
    <property type="entry name" value="FAD/NAD(P)-binding domain"/>
    <property type="match status" value="1"/>
</dbReference>
<evidence type="ECO:0000256" key="21">
    <source>
        <dbReference type="ARBA" id="ARBA00033213"/>
    </source>
</evidence>
<evidence type="ECO:0000256" key="14">
    <source>
        <dbReference type="ARBA" id="ARBA00022857"/>
    </source>
</evidence>
<comment type="catalytic activity">
    <reaction evidence="25">
        <text>heptan-2-one + NADPH + O2 + H(+) = pentyl acetate + NADP(+) + H2O</text>
        <dbReference type="Rhea" id="RHEA:54836"/>
        <dbReference type="ChEBI" id="CHEBI:5672"/>
        <dbReference type="ChEBI" id="CHEBI:15377"/>
        <dbReference type="ChEBI" id="CHEBI:15378"/>
        <dbReference type="ChEBI" id="CHEBI:15379"/>
        <dbReference type="ChEBI" id="CHEBI:57783"/>
        <dbReference type="ChEBI" id="CHEBI:58349"/>
        <dbReference type="ChEBI" id="CHEBI:87362"/>
    </reaction>
    <physiologicalReaction direction="left-to-right" evidence="25">
        <dbReference type="Rhea" id="RHEA:54837"/>
    </physiologicalReaction>
</comment>
<keyword evidence="8" id="KW-0597">Phosphoprotein</keyword>
<evidence type="ECO:0000256" key="13">
    <source>
        <dbReference type="ARBA" id="ARBA00022848"/>
    </source>
</evidence>
<comment type="similarity">
    <text evidence="4">Belongs to the FMO family.</text>
</comment>
<evidence type="ECO:0000256" key="22">
    <source>
        <dbReference type="ARBA" id="ARBA00033301"/>
    </source>
</evidence>
<dbReference type="GO" id="GO:0016174">
    <property type="term" value="F:NAD(P)H oxidase H2O2-forming activity"/>
    <property type="evidence" value="ECO:0007669"/>
    <property type="project" value="UniProtKB-EC"/>
</dbReference>
<dbReference type="EC" id="1.6.3.1" evidence="5"/>
<organism evidence="35">
    <name type="scientific">freshwater metagenome</name>
    <dbReference type="NCBI Taxonomy" id="449393"/>
    <lineage>
        <taxon>unclassified sequences</taxon>
        <taxon>metagenomes</taxon>
        <taxon>ecological metagenomes</taxon>
    </lineage>
</organism>
<evidence type="ECO:0000256" key="17">
    <source>
        <dbReference type="ARBA" id="ARBA00023033"/>
    </source>
</evidence>
<comment type="catalytic activity">
    <reaction evidence="29">
        <text>octan-3-one + NADPH + O2 + H(+) = ethyl hexanoate + NADP(+) + H2O</text>
        <dbReference type="Rhea" id="RHEA:54856"/>
        <dbReference type="ChEBI" id="CHEBI:15377"/>
        <dbReference type="ChEBI" id="CHEBI:15378"/>
        <dbReference type="ChEBI" id="CHEBI:15379"/>
        <dbReference type="ChEBI" id="CHEBI:57783"/>
        <dbReference type="ChEBI" id="CHEBI:58349"/>
        <dbReference type="ChEBI" id="CHEBI:80946"/>
        <dbReference type="ChEBI" id="CHEBI:86055"/>
    </reaction>
    <physiologicalReaction direction="left-to-right" evidence="29">
        <dbReference type="Rhea" id="RHEA:54857"/>
    </physiologicalReaction>
</comment>
<keyword evidence="7" id="KW-0488">Methylation</keyword>
<dbReference type="Pfam" id="PF00743">
    <property type="entry name" value="FMO-like"/>
    <property type="match status" value="1"/>
</dbReference>
<evidence type="ECO:0000256" key="11">
    <source>
        <dbReference type="ARBA" id="ARBA00022824"/>
    </source>
</evidence>
<evidence type="ECO:0000256" key="23">
    <source>
        <dbReference type="ARBA" id="ARBA00045722"/>
    </source>
</evidence>
<sequence length="489" mass="53652">MSPATATPDRVCVIGAGSSGIAACQSLGATGIPYDCFEKGTEVGGNWRYRNDNGQSAAYRSLHINTSRRVMEFREYPMPDDLPDFPSHFQIAAYFDDYVEHFGLREHIRFATEVLRVEPVGDGTWDVTTRPVSPVAPDPASTGPAPDPEPAGPETTTRYRAVVVANGHHWDPRWPEPGFPGQDDFEGELMHAHAYDTADVVRGRRVLVLGIGNSATDIAVESSRIAERTFLAMRRSAYVIPKYVFGTPMDELQGSLASKVHVPLAVQRASAGFLLRLTVGRMTDYGLAEPDHKFLSAHPTVSSELLGRIGHGDIAIRPNIEAFAGGRTVRFVDGTEEELDLVVFCTGYRIRFPFLDESVVPTRDNHVPLYRRVVAPDRPGLFFVGLVQPIGAVMPLAEAQSQWIAALLTGETALPSPGAMHRAIQDEEAAMARQYVASKRHTIQVDFHDYLRLLARERRLGPAAAEPAGPLRRVQRVARRVRTLTGAGA</sequence>
<evidence type="ECO:0000256" key="6">
    <source>
        <dbReference type="ARBA" id="ARBA00019213"/>
    </source>
</evidence>
<keyword evidence="15" id="KW-1133">Transmembrane helix</keyword>
<accession>A0A6J7FCU3</accession>
<evidence type="ECO:0000256" key="20">
    <source>
        <dbReference type="ARBA" id="ARBA00029728"/>
    </source>
</evidence>
<evidence type="ECO:0000256" key="29">
    <source>
        <dbReference type="ARBA" id="ARBA00048459"/>
    </source>
</evidence>
<gene>
    <name evidence="35" type="ORF">UFOPK3564_00028</name>
</gene>
<keyword evidence="12" id="KW-0274">FAD</keyword>
<evidence type="ECO:0000256" key="3">
    <source>
        <dbReference type="ARBA" id="ARBA00004524"/>
    </source>
</evidence>
<keyword evidence="9" id="KW-0285">Flavoprotein</keyword>
<dbReference type="GO" id="GO:0050661">
    <property type="term" value="F:NADP binding"/>
    <property type="evidence" value="ECO:0007669"/>
    <property type="project" value="InterPro"/>
</dbReference>
<comment type="catalytic activity">
    <reaction evidence="30">
        <text>(2E)-geranial + NADPH + O2 + H(+) = (1E)-2,6-dimethylhepta-1,5-dien-1-yl formate + NADP(+) + H2O</text>
        <dbReference type="Rhea" id="RHEA:54860"/>
        <dbReference type="ChEBI" id="CHEBI:15377"/>
        <dbReference type="ChEBI" id="CHEBI:15378"/>
        <dbReference type="ChEBI" id="CHEBI:15379"/>
        <dbReference type="ChEBI" id="CHEBI:16980"/>
        <dbReference type="ChEBI" id="CHEBI:57783"/>
        <dbReference type="ChEBI" id="CHEBI:58349"/>
        <dbReference type="ChEBI" id="CHEBI:138375"/>
    </reaction>
    <physiologicalReaction direction="left-to-right" evidence="30">
        <dbReference type="Rhea" id="RHEA:54861"/>
    </physiologicalReaction>
</comment>
<dbReference type="FunFam" id="3.50.50.60:FF:000159">
    <property type="entry name" value="Dimethylaniline monooxygenase [N-oxide-forming]"/>
    <property type="match status" value="1"/>
</dbReference>
<keyword evidence="17" id="KW-0503">Monooxygenase</keyword>
<evidence type="ECO:0000256" key="25">
    <source>
        <dbReference type="ARBA" id="ARBA00047574"/>
    </source>
</evidence>
<evidence type="ECO:0000256" key="1">
    <source>
        <dbReference type="ARBA" id="ARBA00001974"/>
    </source>
</evidence>
<evidence type="ECO:0000256" key="9">
    <source>
        <dbReference type="ARBA" id="ARBA00022630"/>
    </source>
</evidence>
<evidence type="ECO:0000256" key="33">
    <source>
        <dbReference type="ARBA" id="ARBA00049475"/>
    </source>
</evidence>
<keyword evidence="11" id="KW-0256">Endoplasmic reticulum</keyword>
<comment type="subcellular location">
    <subcellularLocation>
        <location evidence="2">Endoplasmic reticulum membrane</location>
        <topology evidence="2">Single-pass membrane protein</topology>
    </subcellularLocation>
    <subcellularLocation>
        <location evidence="3">Microsome membrane</location>
    </subcellularLocation>
</comment>
<dbReference type="InterPro" id="IPR002257">
    <property type="entry name" value="Flavin_mOase_5"/>
</dbReference>
<evidence type="ECO:0000256" key="12">
    <source>
        <dbReference type="ARBA" id="ARBA00022827"/>
    </source>
</evidence>
<dbReference type="EMBL" id="CAFBMK010000001">
    <property type="protein sequence ID" value="CAB4891668.1"/>
    <property type="molecule type" value="Genomic_DNA"/>
</dbReference>
<dbReference type="PIRSF" id="PIRSF000332">
    <property type="entry name" value="FMO"/>
    <property type="match status" value="1"/>
</dbReference>
<evidence type="ECO:0000256" key="15">
    <source>
        <dbReference type="ARBA" id="ARBA00022989"/>
    </source>
</evidence>
<evidence type="ECO:0000256" key="18">
    <source>
        <dbReference type="ARBA" id="ARBA00023098"/>
    </source>
</evidence>
<comment type="catalytic activity">
    <reaction evidence="33">
        <text>octan-3-one + NADPH + O2 + H(+) = pentyl propanoate + NADP(+) + H2O</text>
        <dbReference type="Rhea" id="RHEA:54840"/>
        <dbReference type="ChEBI" id="CHEBI:15377"/>
        <dbReference type="ChEBI" id="CHEBI:15378"/>
        <dbReference type="ChEBI" id="CHEBI:15379"/>
        <dbReference type="ChEBI" id="CHEBI:57783"/>
        <dbReference type="ChEBI" id="CHEBI:58349"/>
        <dbReference type="ChEBI" id="CHEBI:80946"/>
        <dbReference type="ChEBI" id="CHEBI:87373"/>
    </reaction>
    <physiologicalReaction direction="left-to-right" evidence="33">
        <dbReference type="Rhea" id="RHEA:54841"/>
    </physiologicalReaction>
</comment>
<dbReference type="PRINTS" id="PR00370">
    <property type="entry name" value="FMOXYGENASE"/>
</dbReference>
<evidence type="ECO:0000256" key="7">
    <source>
        <dbReference type="ARBA" id="ARBA00022481"/>
    </source>
</evidence>
<evidence type="ECO:0000256" key="5">
    <source>
        <dbReference type="ARBA" id="ARBA00012698"/>
    </source>
</evidence>
<feature type="region of interest" description="Disordered" evidence="34">
    <location>
        <begin position="126"/>
        <end position="154"/>
    </location>
</feature>
<dbReference type="GO" id="GO:0004499">
    <property type="term" value="F:N,N-dimethylaniline monooxygenase activity"/>
    <property type="evidence" value="ECO:0007669"/>
    <property type="project" value="InterPro"/>
</dbReference>
<comment type="catalytic activity">
    <reaction evidence="32">
        <text>N,N-dimethylaniline + NADPH + O2 + H(+) = N,N-dimethylaniline N-oxide + NADP(+) + H2O</text>
        <dbReference type="Rhea" id="RHEA:24468"/>
        <dbReference type="ChEBI" id="CHEBI:15377"/>
        <dbReference type="ChEBI" id="CHEBI:15378"/>
        <dbReference type="ChEBI" id="CHEBI:15379"/>
        <dbReference type="ChEBI" id="CHEBI:16269"/>
        <dbReference type="ChEBI" id="CHEBI:17735"/>
        <dbReference type="ChEBI" id="CHEBI:57783"/>
        <dbReference type="ChEBI" id="CHEBI:58349"/>
        <dbReference type="EC" id="1.14.13.8"/>
    </reaction>
    <physiologicalReaction direction="left-to-right" evidence="32">
        <dbReference type="Rhea" id="RHEA:24469"/>
    </physiologicalReaction>
</comment>
<evidence type="ECO:0000256" key="30">
    <source>
        <dbReference type="ARBA" id="ARBA00048989"/>
    </source>
</evidence>
<evidence type="ECO:0000313" key="35">
    <source>
        <dbReference type="EMBL" id="CAB4891668.1"/>
    </source>
</evidence>
<comment type="catalytic activity">
    <reaction evidence="31">
        <text>heptan-4-one + NADPH + O2 + H(+) = propyl butanoate + NADP(+) + H2O</text>
        <dbReference type="Rhea" id="RHEA:54852"/>
        <dbReference type="ChEBI" id="CHEBI:15377"/>
        <dbReference type="ChEBI" id="CHEBI:15378"/>
        <dbReference type="ChEBI" id="CHEBI:15379"/>
        <dbReference type="ChEBI" id="CHEBI:57783"/>
        <dbReference type="ChEBI" id="CHEBI:58349"/>
        <dbReference type="ChEBI" id="CHEBI:89484"/>
        <dbReference type="ChEBI" id="CHEBI:89719"/>
    </reaction>
    <physiologicalReaction direction="left-to-right" evidence="31">
        <dbReference type="Rhea" id="RHEA:54853"/>
    </physiologicalReaction>
</comment>
<evidence type="ECO:0000256" key="26">
    <source>
        <dbReference type="ARBA" id="ARBA00047855"/>
    </source>
</evidence>
<evidence type="ECO:0000256" key="28">
    <source>
        <dbReference type="ARBA" id="ARBA00047977"/>
    </source>
</evidence>
<evidence type="ECO:0000256" key="10">
    <source>
        <dbReference type="ARBA" id="ARBA00022692"/>
    </source>
</evidence>
<evidence type="ECO:0000256" key="19">
    <source>
        <dbReference type="ARBA" id="ARBA00023136"/>
    </source>
</evidence>
<dbReference type="GO" id="GO:0006629">
    <property type="term" value="P:lipid metabolic process"/>
    <property type="evidence" value="ECO:0007669"/>
    <property type="project" value="UniProtKB-KW"/>
</dbReference>
<keyword evidence="18" id="KW-0443">Lipid metabolism</keyword>
<dbReference type="InterPro" id="IPR036188">
    <property type="entry name" value="FAD/NAD-bd_sf"/>
</dbReference>
<keyword evidence="14" id="KW-0521">NADP</keyword>
<comment type="catalytic activity">
    <reaction evidence="26">
        <text>sulcatone + NADPH + O2 + H(+) = 4-methylpent-3-en-1-yl acetate + NADP(+) + H2O</text>
        <dbReference type="Rhea" id="RHEA:54864"/>
        <dbReference type="ChEBI" id="CHEBI:15377"/>
        <dbReference type="ChEBI" id="CHEBI:15378"/>
        <dbReference type="ChEBI" id="CHEBI:15379"/>
        <dbReference type="ChEBI" id="CHEBI:16310"/>
        <dbReference type="ChEBI" id="CHEBI:57783"/>
        <dbReference type="ChEBI" id="CHEBI:58349"/>
        <dbReference type="ChEBI" id="CHEBI:138373"/>
    </reaction>
    <physiologicalReaction direction="left-to-right" evidence="26">
        <dbReference type="Rhea" id="RHEA:54865"/>
    </physiologicalReaction>
</comment>
<dbReference type="InterPro" id="IPR050346">
    <property type="entry name" value="FMO-like"/>
</dbReference>
<dbReference type="SUPFAM" id="SSF51905">
    <property type="entry name" value="FAD/NAD(P)-binding domain"/>
    <property type="match status" value="3"/>
</dbReference>
<keyword evidence="19" id="KW-0472">Membrane</keyword>
<evidence type="ECO:0000256" key="31">
    <source>
        <dbReference type="ARBA" id="ARBA00048990"/>
    </source>
</evidence>
<evidence type="ECO:0000256" key="34">
    <source>
        <dbReference type="SAM" id="MobiDB-lite"/>
    </source>
</evidence>
<evidence type="ECO:0000256" key="4">
    <source>
        <dbReference type="ARBA" id="ARBA00009183"/>
    </source>
</evidence>
<dbReference type="PANTHER" id="PTHR23023">
    <property type="entry name" value="DIMETHYLANILINE MONOOXYGENASE"/>
    <property type="match status" value="1"/>
</dbReference>
<dbReference type="GO" id="GO:0050660">
    <property type="term" value="F:flavin adenine dinucleotide binding"/>
    <property type="evidence" value="ECO:0007669"/>
    <property type="project" value="InterPro"/>
</dbReference>
<evidence type="ECO:0000256" key="27">
    <source>
        <dbReference type="ARBA" id="ARBA00047864"/>
    </source>
</evidence>
<reference evidence="35" key="1">
    <citation type="submission" date="2020-05" db="EMBL/GenBank/DDBJ databases">
        <authorList>
            <person name="Chiriac C."/>
            <person name="Salcher M."/>
            <person name="Ghai R."/>
            <person name="Kavagutti S V."/>
        </authorList>
    </citation>
    <scope>NUCLEOTIDE SEQUENCE</scope>
</reference>
<dbReference type="InterPro" id="IPR000960">
    <property type="entry name" value="Flavin_mOase"/>
</dbReference>
<keyword evidence="16" id="KW-0560">Oxidoreductase</keyword>
<comment type="catalytic activity">
    <reaction evidence="27">
        <text>NADPH + O2 + H(+) = H2O2 + NADP(+)</text>
        <dbReference type="Rhea" id="RHEA:11260"/>
        <dbReference type="ChEBI" id="CHEBI:15378"/>
        <dbReference type="ChEBI" id="CHEBI:15379"/>
        <dbReference type="ChEBI" id="CHEBI:16240"/>
        <dbReference type="ChEBI" id="CHEBI:57783"/>
        <dbReference type="ChEBI" id="CHEBI:58349"/>
        <dbReference type="EC" id="1.6.3.1"/>
    </reaction>
    <physiologicalReaction direction="left-to-right" evidence="27">
        <dbReference type="Rhea" id="RHEA:11261"/>
    </physiologicalReaction>
</comment>
<protein>
    <recommendedName>
        <fullName evidence="6">Flavin-containing monooxygenase 5</fullName>
        <ecNumber evidence="5">1.6.3.1</ecNumber>
    </recommendedName>
    <alternativeName>
        <fullName evidence="22">Dimethylaniline monooxygenase [N-oxide-forming] 5</fullName>
    </alternativeName>
    <alternativeName>
        <fullName evidence="20">Dimethylaniline oxidase 5</fullName>
    </alternativeName>
    <alternativeName>
        <fullName evidence="21">NADPH oxidase</fullName>
    </alternativeName>
</protein>
<dbReference type="PRINTS" id="PR01125">
    <property type="entry name" value="FMOXYGENASE5"/>
</dbReference>
<evidence type="ECO:0000256" key="2">
    <source>
        <dbReference type="ARBA" id="ARBA00004389"/>
    </source>
</evidence>
<comment type="catalytic activity">
    <reaction evidence="24">
        <text>hexan-3-one + NADPH + O2 + H(+) = propyl propanoate + NADP(+) + H2O</text>
        <dbReference type="Rhea" id="RHEA:54848"/>
        <dbReference type="ChEBI" id="CHEBI:15377"/>
        <dbReference type="ChEBI" id="CHEBI:15378"/>
        <dbReference type="ChEBI" id="CHEBI:15379"/>
        <dbReference type="ChEBI" id="CHEBI:57783"/>
        <dbReference type="ChEBI" id="CHEBI:58349"/>
        <dbReference type="ChEBI" id="CHEBI:89828"/>
        <dbReference type="ChEBI" id="CHEBI:89891"/>
    </reaction>
    <physiologicalReaction direction="left-to-right" evidence="24">
        <dbReference type="Rhea" id="RHEA:54849"/>
    </physiologicalReaction>
</comment>
<evidence type="ECO:0000256" key="32">
    <source>
        <dbReference type="ARBA" id="ARBA00049443"/>
    </source>
</evidence>
<proteinExistence type="inferred from homology"/>
<comment type="cofactor">
    <cofactor evidence="1">
        <name>FAD</name>
        <dbReference type="ChEBI" id="CHEBI:57692"/>
    </cofactor>
</comment>